<gene>
    <name evidence="1" type="ORF">DPMN_156509</name>
</gene>
<dbReference type="EMBL" id="JAIWYP010000007">
    <property type="protein sequence ID" value="KAH3802819.1"/>
    <property type="molecule type" value="Genomic_DNA"/>
</dbReference>
<evidence type="ECO:0000313" key="1">
    <source>
        <dbReference type="EMBL" id="KAH3802819.1"/>
    </source>
</evidence>
<reference evidence="1" key="1">
    <citation type="journal article" date="2019" name="bioRxiv">
        <title>The Genome of the Zebra Mussel, Dreissena polymorpha: A Resource for Invasive Species Research.</title>
        <authorList>
            <person name="McCartney M.A."/>
            <person name="Auch B."/>
            <person name="Kono T."/>
            <person name="Mallez S."/>
            <person name="Zhang Y."/>
            <person name="Obille A."/>
            <person name="Becker A."/>
            <person name="Abrahante J.E."/>
            <person name="Garbe J."/>
            <person name="Badalamenti J.P."/>
            <person name="Herman A."/>
            <person name="Mangelson H."/>
            <person name="Liachko I."/>
            <person name="Sullivan S."/>
            <person name="Sone E.D."/>
            <person name="Koren S."/>
            <person name="Silverstein K.A.T."/>
            <person name="Beckman K.B."/>
            <person name="Gohl D.M."/>
        </authorList>
    </citation>
    <scope>NUCLEOTIDE SEQUENCE</scope>
    <source>
        <strain evidence="1">Duluth1</strain>
        <tissue evidence="1">Whole animal</tissue>
    </source>
</reference>
<name>A0A9D4JAX2_DREPO</name>
<accession>A0A9D4JAX2</accession>
<keyword evidence="2" id="KW-1185">Reference proteome</keyword>
<organism evidence="1 2">
    <name type="scientific">Dreissena polymorpha</name>
    <name type="common">Zebra mussel</name>
    <name type="synonym">Mytilus polymorpha</name>
    <dbReference type="NCBI Taxonomy" id="45954"/>
    <lineage>
        <taxon>Eukaryota</taxon>
        <taxon>Metazoa</taxon>
        <taxon>Spiralia</taxon>
        <taxon>Lophotrochozoa</taxon>
        <taxon>Mollusca</taxon>
        <taxon>Bivalvia</taxon>
        <taxon>Autobranchia</taxon>
        <taxon>Heteroconchia</taxon>
        <taxon>Euheterodonta</taxon>
        <taxon>Imparidentia</taxon>
        <taxon>Neoheterodontei</taxon>
        <taxon>Myida</taxon>
        <taxon>Dreissenoidea</taxon>
        <taxon>Dreissenidae</taxon>
        <taxon>Dreissena</taxon>
    </lineage>
</organism>
<dbReference type="AlphaFoldDB" id="A0A9D4JAX2"/>
<dbReference type="Proteomes" id="UP000828390">
    <property type="component" value="Unassembled WGS sequence"/>
</dbReference>
<protein>
    <submittedName>
        <fullName evidence="1">Uncharacterized protein</fullName>
    </submittedName>
</protein>
<reference evidence="1" key="2">
    <citation type="submission" date="2020-11" db="EMBL/GenBank/DDBJ databases">
        <authorList>
            <person name="McCartney M.A."/>
            <person name="Auch B."/>
            <person name="Kono T."/>
            <person name="Mallez S."/>
            <person name="Becker A."/>
            <person name="Gohl D.M."/>
            <person name="Silverstein K.A.T."/>
            <person name="Koren S."/>
            <person name="Bechman K.B."/>
            <person name="Herman A."/>
            <person name="Abrahante J.E."/>
            <person name="Garbe J."/>
        </authorList>
    </citation>
    <scope>NUCLEOTIDE SEQUENCE</scope>
    <source>
        <strain evidence="1">Duluth1</strain>
        <tissue evidence="1">Whole animal</tissue>
    </source>
</reference>
<proteinExistence type="predicted"/>
<sequence>MYYSLWRSFVWLCHVDNDVDFNHYDDNDDDSDADKEGKMMLMMTMQLIRRLPLLMILLQKLQLSYDKHYEVDKCNYDHYCVFEGRGDDDEVMQNKYFEIISLVIGTLHENENYQKVAEDTKHHEEPEGNCERK</sequence>
<evidence type="ECO:0000313" key="2">
    <source>
        <dbReference type="Proteomes" id="UP000828390"/>
    </source>
</evidence>
<comment type="caution">
    <text evidence="1">The sequence shown here is derived from an EMBL/GenBank/DDBJ whole genome shotgun (WGS) entry which is preliminary data.</text>
</comment>